<reference evidence="1 2" key="1">
    <citation type="submission" date="2021-05" db="EMBL/GenBank/DDBJ databases">
        <title>A Polyphasic approach of four new species of the genus Ohtaekwangia: Ohtaekwangia histidinii sp. nov., Ohtaekwangia cretensis sp. nov., Ohtaekwangia indiensis sp. nov., Ohtaekwangia reichenbachii sp. nov. from diverse environment.</title>
        <authorList>
            <person name="Octaviana S."/>
        </authorList>
    </citation>
    <scope>NUCLEOTIDE SEQUENCE [LARGE SCALE GENOMIC DNA]</scope>
    <source>
        <strain evidence="1 2">PWU37</strain>
    </source>
</reference>
<proteinExistence type="predicted"/>
<dbReference type="EMBL" id="JAHESC010000027">
    <property type="protein sequence ID" value="MBT1688495.1"/>
    <property type="molecule type" value="Genomic_DNA"/>
</dbReference>
<sequence length="72" mass="7713">MTEIKIIGKFAGFLDFEAASYAASGAKPFLAVPSLQLLQFHPACCRLFEKVGTELQDVCGYLHIVGAGVPLL</sequence>
<evidence type="ECO:0000313" key="1">
    <source>
        <dbReference type="EMBL" id="MBT1688495.1"/>
    </source>
</evidence>
<evidence type="ECO:0000313" key="2">
    <source>
        <dbReference type="Proteomes" id="UP001319180"/>
    </source>
</evidence>
<keyword evidence="2" id="KW-1185">Reference proteome</keyword>
<dbReference type="Proteomes" id="UP001319180">
    <property type="component" value="Unassembled WGS sequence"/>
</dbReference>
<dbReference type="AlphaFoldDB" id="A0AAP2DCX8"/>
<name>A0AAP2DCX8_9BACT</name>
<gene>
    <name evidence="1" type="ORF">KK078_18130</name>
</gene>
<organism evidence="1 2">
    <name type="scientific">Dawidia soli</name>
    <dbReference type="NCBI Taxonomy" id="2782352"/>
    <lineage>
        <taxon>Bacteria</taxon>
        <taxon>Pseudomonadati</taxon>
        <taxon>Bacteroidota</taxon>
        <taxon>Cytophagia</taxon>
        <taxon>Cytophagales</taxon>
        <taxon>Chryseotaleaceae</taxon>
        <taxon>Dawidia</taxon>
    </lineage>
</organism>
<dbReference type="RefSeq" id="WP_254091721.1">
    <property type="nucleotide sequence ID" value="NZ_JAHESC010000027.1"/>
</dbReference>
<accession>A0AAP2DCX8</accession>
<protein>
    <submittedName>
        <fullName evidence="1">Uncharacterized protein</fullName>
    </submittedName>
</protein>
<comment type="caution">
    <text evidence="1">The sequence shown here is derived from an EMBL/GenBank/DDBJ whole genome shotgun (WGS) entry which is preliminary data.</text>
</comment>